<dbReference type="KEGG" id="hazt:108674128"/>
<dbReference type="Gene3D" id="3.10.100.10">
    <property type="entry name" value="Mannose-Binding Protein A, subunit A"/>
    <property type="match status" value="1"/>
</dbReference>
<reference evidence="3" key="1">
    <citation type="submission" date="2025-08" db="UniProtKB">
        <authorList>
            <consortium name="RefSeq"/>
        </authorList>
    </citation>
    <scope>IDENTIFICATION</scope>
    <source>
        <tissue evidence="3">Whole organism</tissue>
    </source>
</reference>
<dbReference type="RefSeq" id="XP_018017526.2">
    <property type="nucleotide sequence ID" value="XM_018162037.2"/>
</dbReference>
<evidence type="ECO:0000313" key="2">
    <source>
        <dbReference type="Proteomes" id="UP000694843"/>
    </source>
</evidence>
<evidence type="ECO:0000313" key="3">
    <source>
        <dbReference type="RefSeq" id="XP_018017526.2"/>
    </source>
</evidence>
<dbReference type="AlphaFoldDB" id="A0A8B7NXB6"/>
<feature type="signal peptide" evidence="1">
    <location>
        <begin position="1"/>
        <end position="34"/>
    </location>
</feature>
<dbReference type="InterPro" id="IPR016186">
    <property type="entry name" value="C-type_lectin-like/link_sf"/>
</dbReference>
<feature type="non-terminal residue" evidence="3">
    <location>
        <position position="1"/>
    </location>
</feature>
<dbReference type="InterPro" id="IPR016187">
    <property type="entry name" value="CTDL_fold"/>
</dbReference>
<name>A0A8B7NXB6_HYAAZ</name>
<keyword evidence="1" id="KW-0732">Signal</keyword>
<proteinExistence type="predicted"/>
<dbReference type="GeneID" id="108674128"/>
<protein>
    <submittedName>
        <fullName evidence="3">Uncharacterized protein LOC108674128</fullName>
    </submittedName>
</protein>
<evidence type="ECO:0000256" key="1">
    <source>
        <dbReference type="SAM" id="SignalP"/>
    </source>
</evidence>
<dbReference type="SUPFAM" id="SSF56436">
    <property type="entry name" value="C-type lectin-like"/>
    <property type="match status" value="1"/>
</dbReference>
<gene>
    <name evidence="3" type="primary">LOC108674128</name>
</gene>
<sequence>ALVRPVRVRPSPEQQQLMDAPALLLALLVAAASATDKTSSAGMPRASESQETFVLQTNLKTNLFSTCAAEANSVSGSLYSIELGTSEFVELTTASTQNITWVVKSGVKSTIDCAQATLDAGKLMFKYSGGTCRVATKGVYDPSKPSCTGETVYVLSPLPTMCFTSLGAFLDGESITTDGSCTSSCASGKIVDQDGTELTNLPMETLKCCKNNRSPCLHFCTPCLGPSCGSSNIRKEFFCAGVTECVNHGLLLAEIDTPEKLQNVLDFIDQEDSELVEFWVNVRKINETWVHVPSNKPVTAGEWAIPPVDGECAYVDIADGSLLKTAPCNGDKRAFPCADATNSLPVC</sequence>
<organism evidence="2 3">
    <name type="scientific">Hyalella azteca</name>
    <name type="common">Amphipod</name>
    <dbReference type="NCBI Taxonomy" id="294128"/>
    <lineage>
        <taxon>Eukaryota</taxon>
        <taxon>Metazoa</taxon>
        <taxon>Ecdysozoa</taxon>
        <taxon>Arthropoda</taxon>
        <taxon>Crustacea</taxon>
        <taxon>Multicrustacea</taxon>
        <taxon>Malacostraca</taxon>
        <taxon>Eumalacostraca</taxon>
        <taxon>Peracarida</taxon>
        <taxon>Amphipoda</taxon>
        <taxon>Senticaudata</taxon>
        <taxon>Talitrida</taxon>
        <taxon>Talitroidea</taxon>
        <taxon>Hyalellidae</taxon>
        <taxon>Hyalella</taxon>
    </lineage>
</organism>
<feature type="chain" id="PRO_5037184564" evidence="1">
    <location>
        <begin position="35"/>
        <end position="347"/>
    </location>
</feature>
<accession>A0A8B7NXB6</accession>
<keyword evidence="2" id="KW-1185">Reference proteome</keyword>
<dbReference type="Proteomes" id="UP000694843">
    <property type="component" value="Unplaced"/>
</dbReference>